<protein>
    <submittedName>
        <fullName evidence="1">Uncharacterized protein</fullName>
    </submittedName>
</protein>
<dbReference type="AlphaFoldDB" id="A0A0A9EIG6"/>
<dbReference type="EMBL" id="GBRH01197371">
    <property type="protein sequence ID" value="JAE00525.1"/>
    <property type="molecule type" value="Transcribed_RNA"/>
</dbReference>
<proteinExistence type="predicted"/>
<reference evidence="1" key="1">
    <citation type="submission" date="2014-09" db="EMBL/GenBank/DDBJ databases">
        <authorList>
            <person name="Magalhaes I.L.F."/>
            <person name="Oliveira U."/>
            <person name="Santos F.R."/>
            <person name="Vidigal T.H.D.A."/>
            <person name="Brescovit A.D."/>
            <person name="Santos A.J."/>
        </authorList>
    </citation>
    <scope>NUCLEOTIDE SEQUENCE</scope>
    <source>
        <tissue evidence="1">Shoot tissue taken approximately 20 cm above the soil surface</tissue>
    </source>
</reference>
<name>A0A0A9EIG6_ARUDO</name>
<sequence>MALFVWTLLQLPHSPQKEQKCLFSHKEKDYGNVCILVTMRFHIAEHQSTLHPYCYFIVTETCTSHE</sequence>
<organism evidence="1">
    <name type="scientific">Arundo donax</name>
    <name type="common">Giant reed</name>
    <name type="synonym">Donax arundinaceus</name>
    <dbReference type="NCBI Taxonomy" id="35708"/>
    <lineage>
        <taxon>Eukaryota</taxon>
        <taxon>Viridiplantae</taxon>
        <taxon>Streptophyta</taxon>
        <taxon>Embryophyta</taxon>
        <taxon>Tracheophyta</taxon>
        <taxon>Spermatophyta</taxon>
        <taxon>Magnoliopsida</taxon>
        <taxon>Liliopsida</taxon>
        <taxon>Poales</taxon>
        <taxon>Poaceae</taxon>
        <taxon>PACMAD clade</taxon>
        <taxon>Arundinoideae</taxon>
        <taxon>Arundineae</taxon>
        <taxon>Arundo</taxon>
    </lineage>
</organism>
<evidence type="ECO:0000313" key="1">
    <source>
        <dbReference type="EMBL" id="JAE00525.1"/>
    </source>
</evidence>
<reference evidence="1" key="2">
    <citation type="journal article" date="2015" name="Data Brief">
        <title>Shoot transcriptome of the giant reed, Arundo donax.</title>
        <authorList>
            <person name="Barrero R.A."/>
            <person name="Guerrero F.D."/>
            <person name="Moolhuijzen P."/>
            <person name="Goolsby J.A."/>
            <person name="Tidwell J."/>
            <person name="Bellgard S.E."/>
            <person name="Bellgard M.I."/>
        </authorList>
    </citation>
    <scope>NUCLEOTIDE SEQUENCE</scope>
    <source>
        <tissue evidence="1">Shoot tissue taken approximately 20 cm above the soil surface</tissue>
    </source>
</reference>
<accession>A0A0A9EIG6</accession>